<keyword evidence="3" id="KW-1185">Reference proteome</keyword>
<sequence length="201" mass="21177">MKLTSALALLPALVLANPLAVRQEVRAKFTGGFSTDGNGCPANSDGVSVTISGSGQFFNETAAVSLRDFQVNQSDQNRQCRVLLSVRFPLGCQSVVFTNTLTGPVQLDAGATAAYQRAYVLPTAQLTGNRPADLRFTSANGPDFIQEDRVGARVTINNAGQAVLPFSLEGSLSLQRGPNNNANGQLANDVWSVSITEQGSC</sequence>
<reference evidence="2" key="1">
    <citation type="submission" date="2023-06" db="EMBL/GenBank/DDBJ databases">
        <title>Genome-scale phylogeny and comparative genomics of the fungal order Sordariales.</title>
        <authorList>
            <consortium name="Lawrence Berkeley National Laboratory"/>
            <person name="Hensen N."/>
            <person name="Bonometti L."/>
            <person name="Westerberg I."/>
            <person name="Brannstrom I.O."/>
            <person name="Guillou S."/>
            <person name="Cros-Aarteil S."/>
            <person name="Calhoun S."/>
            <person name="Haridas S."/>
            <person name="Kuo A."/>
            <person name="Mondo S."/>
            <person name="Pangilinan J."/>
            <person name="Riley R."/>
            <person name="LaButti K."/>
            <person name="Andreopoulos B."/>
            <person name="Lipzen A."/>
            <person name="Chen C."/>
            <person name="Yanf M."/>
            <person name="Daum C."/>
            <person name="Ng V."/>
            <person name="Clum A."/>
            <person name="Steindorff A."/>
            <person name="Ohm R."/>
            <person name="Martin F."/>
            <person name="Silar P."/>
            <person name="Natvig D."/>
            <person name="Lalanne C."/>
            <person name="Gautier V."/>
            <person name="Ament-velasquez S.L."/>
            <person name="Kruys A."/>
            <person name="Hutchinson M.I."/>
            <person name="Powell A.J."/>
            <person name="Barry K."/>
            <person name="Miller A.N."/>
            <person name="Grigoriev I.V."/>
            <person name="Debuchy R."/>
            <person name="Gladieux P."/>
            <person name="Thoren M.H."/>
            <person name="Johannesson H."/>
        </authorList>
    </citation>
    <scope>NUCLEOTIDE SEQUENCE</scope>
    <source>
        <strain evidence="2">SMH3187-1</strain>
    </source>
</reference>
<evidence type="ECO:0000313" key="3">
    <source>
        <dbReference type="Proteomes" id="UP001172155"/>
    </source>
</evidence>
<name>A0AA40F3K6_9PEZI</name>
<comment type="caution">
    <text evidence="2">The sequence shown here is derived from an EMBL/GenBank/DDBJ whole genome shotgun (WGS) entry which is preliminary data.</text>
</comment>
<evidence type="ECO:0000256" key="1">
    <source>
        <dbReference type="SAM" id="SignalP"/>
    </source>
</evidence>
<dbReference type="EMBL" id="JAUKUD010000003">
    <property type="protein sequence ID" value="KAK0750597.1"/>
    <property type="molecule type" value="Genomic_DNA"/>
</dbReference>
<gene>
    <name evidence="2" type="ORF">B0T18DRAFT_130353</name>
</gene>
<dbReference type="AlphaFoldDB" id="A0AA40F3K6"/>
<organism evidence="2 3">
    <name type="scientific">Schizothecium vesticola</name>
    <dbReference type="NCBI Taxonomy" id="314040"/>
    <lineage>
        <taxon>Eukaryota</taxon>
        <taxon>Fungi</taxon>
        <taxon>Dikarya</taxon>
        <taxon>Ascomycota</taxon>
        <taxon>Pezizomycotina</taxon>
        <taxon>Sordariomycetes</taxon>
        <taxon>Sordariomycetidae</taxon>
        <taxon>Sordariales</taxon>
        <taxon>Schizotheciaceae</taxon>
        <taxon>Schizothecium</taxon>
    </lineage>
</organism>
<feature type="chain" id="PRO_5041380663" evidence="1">
    <location>
        <begin position="17"/>
        <end position="201"/>
    </location>
</feature>
<dbReference type="InterPro" id="IPR025649">
    <property type="entry name" value="DUF4360"/>
</dbReference>
<protein>
    <submittedName>
        <fullName evidence="2">Uncharacterized protein</fullName>
    </submittedName>
</protein>
<keyword evidence="1" id="KW-0732">Signal</keyword>
<proteinExistence type="predicted"/>
<accession>A0AA40F3K6</accession>
<feature type="signal peptide" evidence="1">
    <location>
        <begin position="1"/>
        <end position="16"/>
    </location>
</feature>
<dbReference type="Pfam" id="PF14273">
    <property type="entry name" value="DUF4360"/>
    <property type="match status" value="1"/>
</dbReference>
<dbReference type="Proteomes" id="UP001172155">
    <property type="component" value="Unassembled WGS sequence"/>
</dbReference>
<evidence type="ECO:0000313" key="2">
    <source>
        <dbReference type="EMBL" id="KAK0750597.1"/>
    </source>
</evidence>